<accession>D1QPG3</accession>
<gene>
    <name evidence="1" type="ORF">HMPREF0971_00853</name>
</gene>
<evidence type="ECO:0000313" key="1">
    <source>
        <dbReference type="EMBL" id="EFB32838.1"/>
    </source>
</evidence>
<reference evidence="1 2" key="1">
    <citation type="submission" date="2009-11" db="EMBL/GenBank/DDBJ databases">
        <authorList>
            <person name="Weinstock G."/>
            <person name="Sodergren E."/>
            <person name="Clifton S."/>
            <person name="Fulton L."/>
            <person name="Fulton B."/>
            <person name="Courtney L."/>
            <person name="Fronick C."/>
            <person name="Harrison M."/>
            <person name="Strong C."/>
            <person name="Farmer C."/>
            <person name="Delahaunty K."/>
            <person name="Markovic C."/>
            <person name="Hall O."/>
            <person name="Minx P."/>
            <person name="Tomlinson C."/>
            <person name="Mitreva M."/>
            <person name="Nelson J."/>
            <person name="Hou S."/>
            <person name="Wollam A."/>
            <person name="Pepin K.H."/>
            <person name="Johnson M."/>
            <person name="Bhonagiri V."/>
            <person name="Nash W.E."/>
            <person name="Warren W."/>
            <person name="Chinwalla A."/>
            <person name="Mardis E.R."/>
            <person name="Wilson R.K."/>
        </authorList>
    </citation>
    <scope>NUCLEOTIDE SEQUENCE [LARGE SCALE GENOMIC DNA]</scope>
    <source>
        <strain evidence="1 2">F0302</strain>
    </source>
</reference>
<sequence>MQSASNRTVISVTLRGKVTEITGAIYIILCGNPHHILSS</sequence>
<comment type="caution">
    <text evidence="1">The sequence shown here is derived from an EMBL/GenBank/DDBJ whole genome shotgun (WGS) entry which is preliminary data.</text>
</comment>
<dbReference type="AlphaFoldDB" id="D1QPG3"/>
<name>D1QPG3_9BACT</name>
<evidence type="ECO:0000313" key="2">
    <source>
        <dbReference type="Proteomes" id="UP000004079"/>
    </source>
</evidence>
<proteinExistence type="predicted"/>
<dbReference type="Proteomes" id="UP000004079">
    <property type="component" value="Unassembled WGS sequence"/>
</dbReference>
<dbReference type="EMBL" id="ACUZ02000010">
    <property type="protein sequence ID" value="EFB32838.1"/>
    <property type="molecule type" value="Genomic_DNA"/>
</dbReference>
<protein>
    <submittedName>
        <fullName evidence="1">Uncharacterized protein</fullName>
    </submittedName>
</protein>
<dbReference type="HOGENOM" id="CLU_3314748_0_0_10"/>
<organism evidence="1 2">
    <name type="scientific">Segatella oris F0302</name>
    <dbReference type="NCBI Taxonomy" id="649760"/>
    <lineage>
        <taxon>Bacteria</taxon>
        <taxon>Pseudomonadati</taxon>
        <taxon>Bacteroidota</taxon>
        <taxon>Bacteroidia</taxon>
        <taxon>Bacteroidales</taxon>
        <taxon>Prevotellaceae</taxon>
        <taxon>Segatella</taxon>
    </lineage>
</organism>